<evidence type="ECO:0000259" key="5">
    <source>
        <dbReference type="PROSITE" id="PS50995"/>
    </source>
</evidence>
<gene>
    <name evidence="6" type="ORF">Theth_0414</name>
</gene>
<dbReference type="PRINTS" id="PR00598">
    <property type="entry name" value="HTHMARR"/>
</dbReference>
<dbReference type="InterPro" id="IPR000835">
    <property type="entry name" value="HTH_MarR-typ"/>
</dbReference>
<sequence precursor="true">MDVNSREILTSIFDLVLAFSKRMVFNAEAASIGSMELYVLLYLFFKKPKKMSDIASEFAMTKSNITLVIDSLEKKGFVERERSDDDRRVLLVKLTSKGEQICHQIVEQLSKLIQRVISSLPPDDLKVISDGFTRLVNFFKNFSQSDLGGELV</sequence>
<dbReference type="RefSeq" id="WP_013931732.1">
    <property type="nucleotide sequence ID" value="NC_015707.1"/>
</dbReference>
<dbReference type="Proteomes" id="UP000006804">
    <property type="component" value="Chromosome"/>
</dbReference>
<evidence type="ECO:0000256" key="3">
    <source>
        <dbReference type="ARBA" id="ARBA00023163"/>
    </source>
</evidence>
<keyword evidence="1" id="KW-0805">Transcription regulation</keyword>
<dbReference type="Pfam" id="PF01047">
    <property type="entry name" value="MarR"/>
    <property type="match status" value="1"/>
</dbReference>
<keyword evidence="2" id="KW-0238">DNA-binding</keyword>
<dbReference type="OrthoDB" id="47347at2"/>
<dbReference type="SUPFAM" id="SSF46785">
    <property type="entry name" value="Winged helix' DNA-binding domain"/>
    <property type="match status" value="1"/>
</dbReference>
<dbReference type="EMBL" id="CP002351">
    <property type="protein sequence ID" value="AEH50509.1"/>
    <property type="molecule type" value="Genomic_DNA"/>
</dbReference>
<dbReference type="KEGG" id="tta:Theth_0414"/>
<evidence type="ECO:0000313" key="6">
    <source>
        <dbReference type="EMBL" id="AEH50509.1"/>
    </source>
</evidence>
<keyword evidence="3" id="KW-0804">Transcription</keyword>
<dbReference type="Gene3D" id="1.10.10.10">
    <property type="entry name" value="Winged helix-like DNA-binding domain superfamily/Winged helix DNA-binding domain"/>
    <property type="match status" value="1"/>
</dbReference>
<feature type="domain" description="HTH marR-type" evidence="5">
    <location>
        <begin position="1"/>
        <end position="137"/>
    </location>
</feature>
<organism evidence="6 7">
    <name type="scientific">Pseudothermotoga thermarum DSM 5069</name>
    <dbReference type="NCBI Taxonomy" id="688269"/>
    <lineage>
        <taxon>Bacteria</taxon>
        <taxon>Thermotogati</taxon>
        <taxon>Thermotogota</taxon>
        <taxon>Thermotogae</taxon>
        <taxon>Thermotogales</taxon>
        <taxon>Thermotogaceae</taxon>
        <taxon>Pseudothermotoga</taxon>
    </lineage>
</organism>
<keyword evidence="7" id="KW-1185">Reference proteome</keyword>
<dbReference type="PATRIC" id="fig|688269.3.peg.426"/>
<evidence type="ECO:0000256" key="1">
    <source>
        <dbReference type="ARBA" id="ARBA00023015"/>
    </source>
</evidence>
<reference evidence="6 7" key="1">
    <citation type="submission" date="2010-11" db="EMBL/GenBank/DDBJ databases">
        <title>The complete genome of Thermotoga thermarum DSM 5069.</title>
        <authorList>
            <consortium name="US DOE Joint Genome Institute (JGI-PGF)"/>
            <person name="Lucas S."/>
            <person name="Copeland A."/>
            <person name="Lapidus A."/>
            <person name="Bruce D."/>
            <person name="Goodwin L."/>
            <person name="Pitluck S."/>
            <person name="Kyrpides N."/>
            <person name="Mavromatis K."/>
            <person name="Ivanova N."/>
            <person name="Zeytun A."/>
            <person name="Brettin T."/>
            <person name="Detter J.C."/>
            <person name="Tapia R."/>
            <person name="Han C."/>
            <person name="Land M."/>
            <person name="Hauser L."/>
            <person name="Markowitz V."/>
            <person name="Cheng J.-F."/>
            <person name="Hugenholtz P."/>
            <person name="Woyke T."/>
            <person name="Wu D."/>
            <person name="Spring S."/>
            <person name="Schroeder M."/>
            <person name="Brambilla E."/>
            <person name="Klenk H.-P."/>
            <person name="Eisen J.A."/>
        </authorList>
    </citation>
    <scope>NUCLEOTIDE SEQUENCE [LARGE SCALE GENOMIC DNA]</scope>
    <source>
        <strain evidence="6 7">DSM 5069</strain>
    </source>
</reference>
<dbReference type="PANTHER" id="PTHR42756:SF1">
    <property type="entry name" value="TRANSCRIPTIONAL REPRESSOR OF EMRAB OPERON"/>
    <property type="match status" value="1"/>
</dbReference>
<evidence type="ECO:0000256" key="4">
    <source>
        <dbReference type="SAM" id="Phobius"/>
    </source>
</evidence>
<dbReference type="GO" id="GO:0003700">
    <property type="term" value="F:DNA-binding transcription factor activity"/>
    <property type="evidence" value="ECO:0007669"/>
    <property type="project" value="InterPro"/>
</dbReference>
<dbReference type="STRING" id="688269.Theth_0414"/>
<keyword evidence="4" id="KW-0812">Transmembrane</keyword>
<dbReference type="HOGENOM" id="CLU_083287_27_4_0"/>
<dbReference type="GO" id="GO:0003677">
    <property type="term" value="F:DNA binding"/>
    <property type="evidence" value="ECO:0007669"/>
    <property type="project" value="UniProtKB-KW"/>
</dbReference>
<name>F7YW22_9THEM</name>
<dbReference type="PROSITE" id="PS50995">
    <property type="entry name" value="HTH_MARR_2"/>
    <property type="match status" value="1"/>
</dbReference>
<dbReference type="InterPro" id="IPR036390">
    <property type="entry name" value="WH_DNA-bd_sf"/>
</dbReference>
<protein>
    <submittedName>
        <fullName evidence="6">Transcriptional regulator, MarR family</fullName>
    </submittedName>
</protein>
<dbReference type="PANTHER" id="PTHR42756">
    <property type="entry name" value="TRANSCRIPTIONAL REGULATOR, MARR"/>
    <property type="match status" value="1"/>
</dbReference>
<dbReference type="InterPro" id="IPR036388">
    <property type="entry name" value="WH-like_DNA-bd_sf"/>
</dbReference>
<dbReference type="AlphaFoldDB" id="F7YW22"/>
<dbReference type="SMART" id="SM00347">
    <property type="entry name" value="HTH_MARR"/>
    <property type="match status" value="1"/>
</dbReference>
<evidence type="ECO:0000256" key="2">
    <source>
        <dbReference type="ARBA" id="ARBA00023125"/>
    </source>
</evidence>
<accession>F7YW22</accession>
<keyword evidence="4" id="KW-1133">Transmembrane helix</keyword>
<feature type="transmembrane region" description="Helical" evidence="4">
    <location>
        <begin position="23"/>
        <end position="45"/>
    </location>
</feature>
<keyword evidence="4" id="KW-0472">Membrane</keyword>
<evidence type="ECO:0000313" key="7">
    <source>
        <dbReference type="Proteomes" id="UP000006804"/>
    </source>
</evidence>
<proteinExistence type="predicted"/>
<dbReference type="eggNOG" id="COG1846">
    <property type="taxonomic scope" value="Bacteria"/>
</dbReference>